<accession>A0A392UFC2</accession>
<feature type="non-terminal residue" evidence="2">
    <location>
        <position position="1"/>
    </location>
</feature>
<feature type="region of interest" description="Disordered" evidence="1">
    <location>
        <begin position="1"/>
        <end position="26"/>
    </location>
</feature>
<name>A0A392UFC2_9FABA</name>
<dbReference type="EMBL" id="LXQA010795318">
    <property type="protein sequence ID" value="MCI71384.1"/>
    <property type="molecule type" value="Genomic_DNA"/>
</dbReference>
<dbReference type="AlphaFoldDB" id="A0A392UFC2"/>
<proteinExistence type="predicted"/>
<protein>
    <submittedName>
        <fullName evidence="2">Uncharacterized protein</fullName>
    </submittedName>
</protein>
<reference evidence="2 3" key="1">
    <citation type="journal article" date="2018" name="Front. Plant Sci.">
        <title>Red Clover (Trifolium pratense) and Zigzag Clover (T. medium) - A Picture of Genomic Similarities and Differences.</title>
        <authorList>
            <person name="Dluhosova J."/>
            <person name="Istvanek J."/>
            <person name="Nedelnik J."/>
            <person name="Repkova J."/>
        </authorList>
    </citation>
    <scope>NUCLEOTIDE SEQUENCE [LARGE SCALE GENOMIC DNA]</scope>
    <source>
        <strain evidence="3">cv. 10/8</strain>
        <tissue evidence="2">Leaf</tissue>
    </source>
</reference>
<evidence type="ECO:0000313" key="3">
    <source>
        <dbReference type="Proteomes" id="UP000265520"/>
    </source>
</evidence>
<sequence>KMINRGNVQDAKVLDKWKALPPKHGT</sequence>
<evidence type="ECO:0000313" key="2">
    <source>
        <dbReference type="EMBL" id="MCI71384.1"/>
    </source>
</evidence>
<evidence type="ECO:0000256" key="1">
    <source>
        <dbReference type="SAM" id="MobiDB-lite"/>
    </source>
</evidence>
<comment type="caution">
    <text evidence="2">The sequence shown here is derived from an EMBL/GenBank/DDBJ whole genome shotgun (WGS) entry which is preliminary data.</text>
</comment>
<organism evidence="2 3">
    <name type="scientific">Trifolium medium</name>
    <dbReference type="NCBI Taxonomy" id="97028"/>
    <lineage>
        <taxon>Eukaryota</taxon>
        <taxon>Viridiplantae</taxon>
        <taxon>Streptophyta</taxon>
        <taxon>Embryophyta</taxon>
        <taxon>Tracheophyta</taxon>
        <taxon>Spermatophyta</taxon>
        <taxon>Magnoliopsida</taxon>
        <taxon>eudicotyledons</taxon>
        <taxon>Gunneridae</taxon>
        <taxon>Pentapetalae</taxon>
        <taxon>rosids</taxon>
        <taxon>fabids</taxon>
        <taxon>Fabales</taxon>
        <taxon>Fabaceae</taxon>
        <taxon>Papilionoideae</taxon>
        <taxon>50 kb inversion clade</taxon>
        <taxon>NPAAA clade</taxon>
        <taxon>Hologalegina</taxon>
        <taxon>IRL clade</taxon>
        <taxon>Trifolieae</taxon>
        <taxon>Trifolium</taxon>
    </lineage>
</organism>
<keyword evidence="3" id="KW-1185">Reference proteome</keyword>
<dbReference type="Proteomes" id="UP000265520">
    <property type="component" value="Unassembled WGS sequence"/>
</dbReference>